<evidence type="ECO:0000313" key="4">
    <source>
        <dbReference type="Proteomes" id="UP000648187"/>
    </source>
</evidence>
<comment type="caution">
    <text evidence="3">The sequence shown here is derived from an EMBL/GenBank/DDBJ whole genome shotgun (WGS) entry which is preliminary data.</text>
</comment>
<feature type="domain" description="HTH CENPB-type" evidence="2">
    <location>
        <begin position="136"/>
        <end position="188"/>
    </location>
</feature>
<protein>
    <recommendedName>
        <fullName evidence="2">HTH CENPB-type domain-containing protein</fullName>
    </recommendedName>
</protein>
<evidence type="ECO:0000259" key="2">
    <source>
        <dbReference type="Pfam" id="PF03221"/>
    </source>
</evidence>
<dbReference type="EMBL" id="JACKWZ010000578">
    <property type="protein sequence ID" value="KAF9406540.1"/>
    <property type="molecule type" value="Genomic_DNA"/>
</dbReference>
<accession>A0A835G296</accession>
<name>A0A835G296_SPOEX</name>
<gene>
    <name evidence="3" type="ORF">HW555_013128</name>
</gene>
<proteinExistence type="predicted"/>
<reference evidence="3" key="1">
    <citation type="submission" date="2020-08" db="EMBL/GenBank/DDBJ databases">
        <title>Spodoptera exigua strain:BAW_Kor-Di-RS1 Genome sequencing and assembly.</title>
        <authorList>
            <person name="Kim J."/>
            <person name="Nam H.Y."/>
            <person name="Kwon M."/>
            <person name="Choi J.H."/>
            <person name="Cho S.R."/>
            <person name="Kim G.-H."/>
        </authorList>
    </citation>
    <scope>NUCLEOTIDE SEQUENCE</scope>
    <source>
        <strain evidence="3">BAW_Kor-Di-RS1</strain>
        <tissue evidence="3">Whole-body</tissue>
    </source>
</reference>
<evidence type="ECO:0000256" key="1">
    <source>
        <dbReference type="ARBA" id="ARBA00023125"/>
    </source>
</evidence>
<sequence>PPAKRTNITAFLDVTSRFLFIEEVSRSLELKNYDLDANLVRASTQVLKYMKAARVKYLRRNKLLIYFHEGFIGVKLQRGRVTSNEICKIGAVNIKFNAEVTCATKSELDRHDTLSYKVHGKTPFERRMGPESYLSTEQENVLVLWILEMAKAGFPVTVQQLQDSRGLLLLKNTLEMDNLKTFRNSKKWSGDIQDKSLIEFWKNIKNKHDVLLQSVSSNYDQKVVLTDEQEHLIDDNNKDNCTMVLRNIILLLTWFDAGHATCPITEALLLFTLAVLIGRALAETFLTLGIKESIRIRDLNCM</sequence>
<dbReference type="AlphaFoldDB" id="A0A835G296"/>
<feature type="non-terminal residue" evidence="3">
    <location>
        <position position="302"/>
    </location>
</feature>
<evidence type="ECO:0000313" key="3">
    <source>
        <dbReference type="EMBL" id="KAF9406540.1"/>
    </source>
</evidence>
<keyword evidence="1" id="KW-0238">DNA-binding</keyword>
<keyword evidence="4" id="KW-1185">Reference proteome</keyword>
<dbReference type="Proteomes" id="UP000648187">
    <property type="component" value="Unassembled WGS sequence"/>
</dbReference>
<organism evidence="3 4">
    <name type="scientific">Spodoptera exigua</name>
    <name type="common">Beet armyworm</name>
    <name type="synonym">Noctua fulgens</name>
    <dbReference type="NCBI Taxonomy" id="7107"/>
    <lineage>
        <taxon>Eukaryota</taxon>
        <taxon>Metazoa</taxon>
        <taxon>Ecdysozoa</taxon>
        <taxon>Arthropoda</taxon>
        <taxon>Hexapoda</taxon>
        <taxon>Insecta</taxon>
        <taxon>Pterygota</taxon>
        <taxon>Neoptera</taxon>
        <taxon>Endopterygota</taxon>
        <taxon>Lepidoptera</taxon>
        <taxon>Glossata</taxon>
        <taxon>Ditrysia</taxon>
        <taxon>Noctuoidea</taxon>
        <taxon>Noctuidae</taxon>
        <taxon>Amphipyrinae</taxon>
        <taxon>Spodoptera</taxon>
    </lineage>
</organism>
<dbReference type="InterPro" id="IPR006600">
    <property type="entry name" value="HTH_CenpB_DNA-bd_dom"/>
</dbReference>
<dbReference type="Pfam" id="PF03221">
    <property type="entry name" value="HTH_Tnp_Tc5"/>
    <property type="match status" value="1"/>
</dbReference>